<dbReference type="GO" id="GO:0006313">
    <property type="term" value="P:DNA transposition"/>
    <property type="evidence" value="ECO:0007669"/>
    <property type="project" value="InterPro"/>
</dbReference>
<dbReference type="GO" id="GO:0004803">
    <property type="term" value="F:transposase activity"/>
    <property type="evidence" value="ECO:0007669"/>
    <property type="project" value="InterPro"/>
</dbReference>
<dbReference type="InterPro" id="IPR002525">
    <property type="entry name" value="Transp_IS110-like_N"/>
</dbReference>
<feature type="domain" description="Transposase IS110-like N-terminal" evidence="1">
    <location>
        <begin position="75"/>
        <end position="182"/>
    </location>
</feature>
<accession>A0A1M5QKI7</accession>
<dbReference type="RefSeq" id="WP_079602763.1">
    <property type="nucleotide sequence ID" value="NZ_LT670817.1"/>
</dbReference>
<organism evidence="3 4">
    <name type="scientific">Bradyrhizobium erythrophlei</name>
    <dbReference type="NCBI Taxonomy" id="1437360"/>
    <lineage>
        <taxon>Bacteria</taxon>
        <taxon>Pseudomonadati</taxon>
        <taxon>Pseudomonadota</taxon>
        <taxon>Alphaproteobacteria</taxon>
        <taxon>Hyphomicrobiales</taxon>
        <taxon>Nitrobacteraceae</taxon>
        <taxon>Bradyrhizobium</taxon>
    </lineage>
</organism>
<dbReference type="GO" id="GO:0003677">
    <property type="term" value="F:DNA binding"/>
    <property type="evidence" value="ECO:0007669"/>
    <property type="project" value="InterPro"/>
</dbReference>
<proteinExistence type="predicted"/>
<dbReference type="PANTHER" id="PTHR33055">
    <property type="entry name" value="TRANSPOSASE FOR INSERTION SEQUENCE ELEMENT IS1111A"/>
    <property type="match status" value="1"/>
</dbReference>
<reference evidence="3 4" key="1">
    <citation type="submission" date="2016-11" db="EMBL/GenBank/DDBJ databases">
        <authorList>
            <person name="Jaros S."/>
            <person name="Januszkiewicz K."/>
            <person name="Wedrychowicz H."/>
        </authorList>
    </citation>
    <scope>NUCLEOTIDE SEQUENCE [LARGE SCALE GENOMIC DNA]</scope>
    <source>
        <strain evidence="3 4">GAS138</strain>
    </source>
</reference>
<evidence type="ECO:0000259" key="2">
    <source>
        <dbReference type="Pfam" id="PF02371"/>
    </source>
</evidence>
<dbReference type="Proteomes" id="UP000189796">
    <property type="component" value="Chromosome I"/>
</dbReference>
<dbReference type="NCBIfam" id="NF033542">
    <property type="entry name" value="transpos_IS110"/>
    <property type="match status" value="1"/>
</dbReference>
<sequence>MAQVNDLSRSLTAFDPISTLVVVVEMSKASWLVSGAVPGVERQPLKKLEPDATALLRLIERWRNEAMRAGRPISRIALAYEAGRDGFWLARWLIARGIEAHVIHSASVAVSRERKRAKTDRLDAAMLMRVFLGWLRGERGHCGMVVIPTMEEEAARRPSRERESLVNERSRITNRMKSALARLGIRGFKPHLRKAPERLAGLRTAEGTGLPANVIEEFRRDMARLALVREQISSIEKTRAERLERAPDTGPHAMVRLLARVIGIGIETADMLVREILSRKLRDRRAVARYAGLTGSPDESGLKRREKGLAKAGNARVRRGLIQLAWRFLMFQKDSALARWYRTRTEGPSGARKTTMIVALARKLLIALWRLVTTGEVPDGVELRPAA</sequence>
<dbReference type="AlphaFoldDB" id="A0A1M5QKI7"/>
<dbReference type="Pfam" id="PF02371">
    <property type="entry name" value="Transposase_20"/>
    <property type="match status" value="1"/>
</dbReference>
<dbReference type="InterPro" id="IPR003346">
    <property type="entry name" value="Transposase_20"/>
</dbReference>
<dbReference type="EMBL" id="LT670817">
    <property type="protein sequence ID" value="SHH14280.1"/>
    <property type="molecule type" value="Genomic_DNA"/>
</dbReference>
<feature type="domain" description="Transposase IS116/IS110/IS902 C-terminal" evidence="2">
    <location>
        <begin position="256"/>
        <end position="333"/>
    </location>
</feature>
<evidence type="ECO:0000313" key="4">
    <source>
        <dbReference type="Proteomes" id="UP000189796"/>
    </source>
</evidence>
<evidence type="ECO:0000259" key="1">
    <source>
        <dbReference type="Pfam" id="PF01548"/>
    </source>
</evidence>
<gene>
    <name evidence="3" type="ORF">SAMN05443248_3842</name>
</gene>
<evidence type="ECO:0000313" key="3">
    <source>
        <dbReference type="EMBL" id="SHH14280.1"/>
    </source>
</evidence>
<dbReference type="OrthoDB" id="7459855at2"/>
<dbReference type="PANTHER" id="PTHR33055:SF3">
    <property type="entry name" value="PUTATIVE TRANSPOSASE FOR IS117-RELATED"/>
    <property type="match status" value="1"/>
</dbReference>
<name>A0A1M5QKI7_9BRAD</name>
<dbReference type="Pfam" id="PF01548">
    <property type="entry name" value="DEDD_Tnp_IS110"/>
    <property type="match status" value="1"/>
</dbReference>
<dbReference type="InterPro" id="IPR047650">
    <property type="entry name" value="Transpos_IS110"/>
</dbReference>
<protein>
    <submittedName>
        <fullName evidence="3">Transposase</fullName>
    </submittedName>
</protein>